<keyword evidence="1" id="KW-0472">Membrane</keyword>
<evidence type="ECO:0008006" key="4">
    <source>
        <dbReference type="Google" id="ProtNLM"/>
    </source>
</evidence>
<organism evidence="2 3">
    <name type="scientific">Candidatus Berkelbacteria bacterium CG08_land_8_20_14_0_20_39_8</name>
    <dbReference type="NCBI Taxonomy" id="1974511"/>
    <lineage>
        <taxon>Bacteria</taxon>
        <taxon>Candidatus Berkelbacteria</taxon>
    </lineage>
</organism>
<dbReference type="Gene3D" id="3.40.30.10">
    <property type="entry name" value="Glutaredoxin"/>
    <property type="match status" value="1"/>
</dbReference>
<dbReference type="Proteomes" id="UP000229896">
    <property type="component" value="Unassembled WGS sequence"/>
</dbReference>
<gene>
    <name evidence="2" type="ORF">COT12_01715</name>
</gene>
<evidence type="ECO:0000313" key="2">
    <source>
        <dbReference type="EMBL" id="PIU24312.1"/>
    </source>
</evidence>
<protein>
    <recommendedName>
        <fullName evidence="4">Thioredoxin domain-containing protein</fullName>
    </recommendedName>
</protein>
<dbReference type="AlphaFoldDB" id="A0A2M6YC91"/>
<feature type="transmembrane region" description="Helical" evidence="1">
    <location>
        <begin position="20"/>
        <end position="41"/>
    </location>
</feature>
<reference evidence="3" key="1">
    <citation type="submission" date="2017-09" db="EMBL/GenBank/DDBJ databases">
        <title>Depth-based differentiation of microbial function through sediment-hosted aquifers and enrichment of novel symbionts in the deep terrestrial subsurface.</title>
        <authorList>
            <person name="Probst A.J."/>
            <person name="Ladd B."/>
            <person name="Jarett J.K."/>
            <person name="Geller-Mcgrath D.E."/>
            <person name="Sieber C.M.K."/>
            <person name="Emerson J.B."/>
            <person name="Anantharaman K."/>
            <person name="Thomas B.C."/>
            <person name="Malmstrom R."/>
            <person name="Stieglmeier M."/>
            <person name="Klingl A."/>
            <person name="Woyke T."/>
            <person name="Ryan C.M."/>
            <person name="Banfield J.F."/>
        </authorList>
    </citation>
    <scope>NUCLEOTIDE SEQUENCE [LARGE SCALE GENOMIC DNA]</scope>
</reference>
<comment type="caution">
    <text evidence="2">The sequence shown here is derived from an EMBL/GenBank/DDBJ whole genome shotgun (WGS) entry which is preliminary data.</text>
</comment>
<dbReference type="EMBL" id="PEXI01000053">
    <property type="protein sequence ID" value="PIU24312.1"/>
    <property type="molecule type" value="Genomic_DNA"/>
</dbReference>
<keyword evidence="1" id="KW-1133">Transmembrane helix</keyword>
<name>A0A2M6YC91_9BACT</name>
<accession>A0A2M6YC91</accession>
<keyword evidence="1" id="KW-0812">Transmembrane</keyword>
<evidence type="ECO:0000313" key="3">
    <source>
        <dbReference type="Proteomes" id="UP000229896"/>
    </source>
</evidence>
<evidence type="ECO:0000256" key="1">
    <source>
        <dbReference type="SAM" id="Phobius"/>
    </source>
</evidence>
<sequence length="160" mass="17424">MREGIEKHFNQVGRSLTKFWVLIIILFLASAAAISGLWFSFRNENLGSANLALSAVDESGETLGASTEDPESLTQLANNLKNTGIILYGFDTNGATKRQLLVFGQAVNTLDYVECNSALSNSNAEECTARGVNSYPTWIKDGQKIVGFQTPESLEKLLSE</sequence>
<dbReference type="InterPro" id="IPR036249">
    <property type="entry name" value="Thioredoxin-like_sf"/>
</dbReference>
<dbReference type="SUPFAM" id="SSF52833">
    <property type="entry name" value="Thioredoxin-like"/>
    <property type="match status" value="1"/>
</dbReference>
<proteinExistence type="predicted"/>